<dbReference type="EC" id="2.7.13.3" evidence="2"/>
<dbReference type="InterPro" id="IPR005467">
    <property type="entry name" value="His_kinase_dom"/>
</dbReference>
<comment type="caution">
    <text evidence="7">The sequence shown here is derived from an EMBL/GenBank/DDBJ whole genome shotgun (WGS) entry which is preliminary data.</text>
</comment>
<keyword evidence="7" id="KW-0418">Kinase</keyword>
<reference evidence="7 8" key="1">
    <citation type="submission" date="2022-01" db="EMBL/GenBank/DDBJ databases">
        <title>Mariniradius saccharolyticus sp. nov., isolated from sediment of a river.</title>
        <authorList>
            <person name="Liu H."/>
        </authorList>
    </citation>
    <scope>NUCLEOTIDE SEQUENCE [LARGE SCALE GENOMIC DNA]</scope>
    <source>
        <strain evidence="7 8">RY-2</strain>
    </source>
</reference>
<dbReference type="SMART" id="SM00388">
    <property type="entry name" value="HisKA"/>
    <property type="match status" value="1"/>
</dbReference>
<dbReference type="PRINTS" id="PR00344">
    <property type="entry name" value="BCTRLSENSOR"/>
</dbReference>
<dbReference type="PROSITE" id="PS50110">
    <property type="entry name" value="RESPONSE_REGULATORY"/>
    <property type="match status" value="1"/>
</dbReference>
<sequence length="370" mass="42138">MTDRIIVLYIDDEDNNLNSFKASLRKEFKVVTAQSAAEGLQIAAEQELHVVIADIRMPGMDGIEFFEKLMKINPEAVRILLTGYSDIASVIDAINRGQVYRFIDKPWNIETVKNAIINAGDIYFTRRELRVKNERLEKINSEMNQFVYTLSHELRGPLMSISGVSKLAKLESKDPNVLEYFDMIDLAMHKLDDYIFKMLDFYRSTKLENKVTEIEFADLVKQQIDNLASRWDLSEIDLRVDVAQNQPFYSDDSKLRVILGNLLNNACQFQKDFSDSKQVRVRIVVEEDQALISIADNGVGIEEKYRADVFNLFQRATQKSVGSGLGLYMVKEAVYQLGGKILLESEVDLGTTVQVTLPSLKTPEPEKTTV</sequence>
<evidence type="ECO:0000256" key="3">
    <source>
        <dbReference type="ARBA" id="ARBA00022553"/>
    </source>
</evidence>
<evidence type="ECO:0000256" key="2">
    <source>
        <dbReference type="ARBA" id="ARBA00012438"/>
    </source>
</evidence>
<dbReference type="Pfam" id="PF02518">
    <property type="entry name" value="HATPase_c"/>
    <property type="match status" value="1"/>
</dbReference>
<dbReference type="PROSITE" id="PS50109">
    <property type="entry name" value="HIS_KIN"/>
    <property type="match status" value="1"/>
</dbReference>
<dbReference type="SMART" id="SM00448">
    <property type="entry name" value="REC"/>
    <property type="match status" value="1"/>
</dbReference>
<organism evidence="7 8">
    <name type="scientific">Mariniradius sediminis</name>
    <dbReference type="NCBI Taxonomy" id="2909237"/>
    <lineage>
        <taxon>Bacteria</taxon>
        <taxon>Pseudomonadati</taxon>
        <taxon>Bacteroidota</taxon>
        <taxon>Cytophagia</taxon>
        <taxon>Cytophagales</taxon>
        <taxon>Cyclobacteriaceae</taxon>
        <taxon>Mariniradius</taxon>
    </lineage>
</organism>
<dbReference type="RefSeq" id="WP_234862332.1">
    <property type="nucleotide sequence ID" value="NZ_JAKEVZ010000012.1"/>
</dbReference>
<dbReference type="Pfam" id="PF00072">
    <property type="entry name" value="Response_reg"/>
    <property type="match status" value="1"/>
</dbReference>
<dbReference type="CDD" id="cd00082">
    <property type="entry name" value="HisKA"/>
    <property type="match status" value="1"/>
</dbReference>
<dbReference type="Gene3D" id="1.10.287.130">
    <property type="match status" value="1"/>
</dbReference>
<dbReference type="Proteomes" id="UP001201449">
    <property type="component" value="Unassembled WGS sequence"/>
</dbReference>
<evidence type="ECO:0000259" key="6">
    <source>
        <dbReference type="PROSITE" id="PS50110"/>
    </source>
</evidence>
<dbReference type="GO" id="GO:0016301">
    <property type="term" value="F:kinase activity"/>
    <property type="evidence" value="ECO:0007669"/>
    <property type="project" value="UniProtKB-KW"/>
</dbReference>
<evidence type="ECO:0000313" key="8">
    <source>
        <dbReference type="Proteomes" id="UP001201449"/>
    </source>
</evidence>
<gene>
    <name evidence="7" type="ORF">L0U89_15375</name>
</gene>
<evidence type="ECO:0000256" key="1">
    <source>
        <dbReference type="ARBA" id="ARBA00000085"/>
    </source>
</evidence>
<dbReference type="InterPro" id="IPR036097">
    <property type="entry name" value="HisK_dim/P_sf"/>
</dbReference>
<protein>
    <recommendedName>
        <fullName evidence="2">histidine kinase</fullName>
        <ecNumber evidence="2">2.7.13.3</ecNumber>
    </recommendedName>
</protein>
<dbReference type="InterPro" id="IPR003661">
    <property type="entry name" value="HisK_dim/P_dom"/>
</dbReference>
<keyword evidence="7" id="KW-0808">Transferase</keyword>
<dbReference type="InterPro" id="IPR011006">
    <property type="entry name" value="CheY-like_superfamily"/>
</dbReference>
<dbReference type="InterPro" id="IPR004358">
    <property type="entry name" value="Sig_transdc_His_kin-like_C"/>
</dbReference>
<dbReference type="SUPFAM" id="SSF55874">
    <property type="entry name" value="ATPase domain of HSP90 chaperone/DNA topoisomerase II/histidine kinase"/>
    <property type="match status" value="1"/>
</dbReference>
<dbReference type="EMBL" id="JAKEVZ010000012">
    <property type="protein sequence ID" value="MCF1752440.1"/>
    <property type="molecule type" value="Genomic_DNA"/>
</dbReference>
<dbReference type="PANTHER" id="PTHR43547">
    <property type="entry name" value="TWO-COMPONENT HISTIDINE KINASE"/>
    <property type="match status" value="1"/>
</dbReference>
<accession>A0ABS9BWJ3</accession>
<dbReference type="PANTHER" id="PTHR43547:SF2">
    <property type="entry name" value="HYBRID SIGNAL TRANSDUCTION HISTIDINE KINASE C"/>
    <property type="match status" value="1"/>
</dbReference>
<evidence type="ECO:0000313" key="7">
    <source>
        <dbReference type="EMBL" id="MCF1752440.1"/>
    </source>
</evidence>
<dbReference type="InterPro" id="IPR001789">
    <property type="entry name" value="Sig_transdc_resp-reg_receiver"/>
</dbReference>
<evidence type="ECO:0000256" key="4">
    <source>
        <dbReference type="PROSITE-ProRule" id="PRU00169"/>
    </source>
</evidence>
<dbReference type="Gene3D" id="3.30.565.10">
    <property type="entry name" value="Histidine kinase-like ATPase, C-terminal domain"/>
    <property type="match status" value="1"/>
</dbReference>
<dbReference type="Gene3D" id="3.40.50.2300">
    <property type="match status" value="1"/>
</dbReference>
<dbReference type="SUPFAM" id="SSF47384">
    <property type="entry name" value="Homodimeric domain of signal transducing histidine kinase"/>
    <property type="match status" value="1"/>
</dbReference>
<dbReference type="InterPro" id="IPR036890">
    <property type="entry name" value="HATPase_C_sf"/>
</dbReference>
<dbReference type="Pfam" id="PF00512">
    <property type="entry name" value="HisKA"/>
    <property type="match status" value="1"/>
</dbReference>
<name>A0ABS9BWJ3_9BACT</name>
<proteinExistence type="predicted"/>
<feature type="domain" description="Histidine kinase" evidence="5">
    <location>
        <begin position="149"/>
        <end position="361"/>
    </location>
</feature>
<dbReference type="CDD" id="cd17569">
    <property type="entry name" value="REC_HupR-like"/>
    <property type="match status" value="1"/>
</dbReference>
<dbReference type="SMART" id="SM00387">
    <property type="entry name" value="HATPase_c"/>
    <property type="match status" value="1"/>
</dbReference>
<keyword evidence="8" id="KW-1185">Reference proteome</keyword>
<keyword evidence="3 4" id="KW-0597">Phosphoprotein</keyword>
<feature type="domain" description="Response regulatory" evidence="6">
    <location>
        <begin position="6"/>
        <end position="120"/>
    </location>
</feature>
<comment type="catalytic activity">
    <reaction evidence="1">
        <text>ATP + protein L-histidine = ADP + protein N-phospho-L-histidine.</text>
        <dbReference type="EC" id="2.7.13.3"/>
    </reaction>
</comment>
<dbReference type="InterPro" id="IPR003594">
    <property type="entry name" value="HATPase_dom"/>
</dbReference>
<dbReference type="SUPFAM" id="SSF52172">
    <property type="entry name" value="CheY-like"/>
    <property type="match status" value="1"/>
</dbReference>
<feature type="modified residue" description="4-aspartylphosphate" evidence="4">
    <location>
        <position position="54"/>
    </location>
</feature>
<evidence type="ECO:0000259" key="5">
    <source>
        <dbReference type="PROSITE" id="PS50109"/>
    </source>
</evidence>